<organism evidence="1 2">
    <name type="scientific">Streptomyces boncukensis</name>
    <dbReference type="NCBI Taxonomy" id="2711219"/>
    <lineage>
        <taxon>Bacteria</taxon>
        <taxon>Bacillati</taxon>
        <taxon>Actinomycetota</taxon>
        <taxon>Actinomycetes</taxon>
        <taxon>Kitasatosporales</taxon>
        <taxon>Streptomycetaceae</taxon>
        <taxon>Streptomyces</taxon>
    </lineage>
</organism>
<proteinExistence type="predicted"/>
<dbReference type="Proteomes" id="UP000477722">
    <property type="component" value="Unassembled WGS sequence"/>
</dbReference>
<comment type="caution">
    <text evidence="1">The sequence shown here is derived from an EMBL/GenBank/DDBJ whole genome shotgun (WGS) entry which is preliminary data.</text>
</comment>
<evidence type="ECO:0000313" key="1">
    <source>
        <dbReference type="EMBL" id="NGO72263.1"/>
    </source>
</evidence>
<evidence type="ECO:0000313" key="2">
    <source>
        <dbReference type="Proteomes" id="UP000477722"/>
    </source>
</evidence>
<gene>
    <name evidence="1" type="ORF">G5C65_28720</name>
</gene>
<reference evidence="1 2" key="1">
    <citation type="submission" date="2020-02" db="EMBL/GenBank/DDBJ databases">
        <title>Whole-genome analyses of novel actinobacteria.</title>
        <authorList>
            <person name="Sahin N."/>
            <person name="Tatar D."/>
        </authorList>
    </citation>
    <scope>NUCLEOTIDE SEQUENCE [LARGE SCALE GENOMIC DNA]</scope>
    <source>
        <strain evidence="1 2">SB3404</strain>
    </source>
</reference>
<dbReference type="AlphaFoldDB" id="A0A6G4X4T1"/>
<accession>A0A6G4X4T1</accession>
<protein>
    <submittedName>
        <fullName evidence="1">Uncharacterized protein</fullName>
    </submittedName>
</protein>
<sequence length="93" mass="9671">MSRHAAERDPIDTPVWRPLALLGLVGAAVPAALIVHAGQADAVGRTLAPARPALCVPDTVSAGAAMEVCEHQRTVRGDDGKTYCADCQAKLDL</sequence>
<dbReference type="EMBL" id="JAAKZZ010000426">
    <property type="protein sequence ID" value="NGO72263.1"/>
    <property type="molecule type" value="Genomic_DNA"/>
</dbReference>
<name>A0A6G4X4T1_9ACTN</name>
<dbReference type="RefSeq" id="WP_165301958.1">
    <property type="nucleotide sequence ID" value="NZ_JAAKZZ010000426.1"/>
</dbReference>
<keyword evidence="2" id="KW-1185">Reference proteome</keyword>